<protein>
    <submittedName>
        <fullName evidence="2">Uncharacterized protein</fullName>
    </submittedName>
</protein>
<proteinExistence type="predicted"/>
<evidence type="ECO:0000313" key="2">
    <source>
        <dbReference type="EMBL" id="JAH96890.1"/>
    </source>
</evidence>
<dbReference type="EMBL" id="GBXM01011687">
    <property type="protein sequence ID" value="JAH96890.1"/>
    <property type="molecule type" value="Transcribed_RNA"/>
</dbReference>
<feature type="transmembrane region" description="Helical" evidence="1">
    <location>
        <begin position="38"/>
        <end position="55"/>
    </location>
</feature>
<reference evidence="2" key="1">
    <citation type="submission" date="2014-11" db="EMBL/GenBank/DDBJ databases">
        <authorList>
            <person name="Amaro Gonzalez C."/>
        </authorList>
    </citation>
    <scope>NUCLEOTIDE SEQUENCE</scope>
</reference>
<organism evidence="2">
    <name type="scientific">Anguilla anguilla</name>
    <name type="common">European freshwater eel</name>
    <name type="synonym">Muraena anguilla</name>
    <dbReference type="NCBI Taxonomy" id="7936"/>
    <lineage>
        <taxon>Eukaryota</taxon>
        <taxon>Metazoa</taxon>
        <taxon>Chordata</taxon>
        <taxon>Craniata</taxon>
        <taxon>Vertebrata</taxon>
        <taxon>Euteleostomi</taxon>
        <taxon>Actinopterygii</taxon>
        <taxon>Neopterygii</taxon>
        <taxon>Teleostei</taxon>
        <taxon>Anguilliformes</taxon>
        <taxon>Anguillidae</taxon>
        <taxon>Anguilla</taxon>
    </lineage>
</organism>
<sequence>MENPKRHQLSIFDWSHAWSETPKRTEEDKLDIGGKPQYVLIWCLSAVLGMSIYICRGGEAGIEFYSTHRTYSRYDQHK</sequence>
<reference evidence="2" key="2">
    <citation type="journal article" date="2015" name="Fish Shellfish Immunol.">
        <title>Early steps in the European eel (Anguilla anguilla)-Vibrio vulnificus interaction in the gills: Role of the RtxA13 toxin.</title>
        <authorList>
            <person name="Callol A."/>
            <person name="Pajuelo D."/>
            <person name="Ebbesson L."/>
            <person name="Teles M."/>
            <person name="MacKenzie S."/>
            <person name="Amaro C."/>
        </authorList>
    </citation>
    <scope>NUCLEOTIDE SEQUENCE</scope>
</reference>
<evidence type="ECO:0000256" key="1">
    <source>
        <dbReference type="SAM" id="Phobius"/>
    </source>
</evidence>
<accession>A0A0E9X4U5</accession>
<keyword evidence="1" id="KW-0812">Transmembrane</keyword>
<name>A0A0E9X4U5_ANGAN</name>
<keyword evidence="1" id="KW-1133">Transmembrane helix</keyword>
<keyword evidence="1" id="KW-0472">Membrane</keyword>
<dbReference type="AlphaFoldDB" id="A0A0E9X4U5"/>